<dbReference type="InterPro" id="IPR036188">
    <property type="entry name" value="FAD/NAD-bd_sf"/>
</dbReference>
<name>A0ABX5AXF0_9MICO</name>
<comment type="similarity">
    <text evidence="2">Belongs to the class-I pyridine nucleotide-disulfide oxidoreductase family.</text>
</comment>
<dbReference type="Gene3D" id="3.50.50.60">
    <property type="entry name" value="FAD/NAD(P)-binding domain"/>
    <property type="match status" value="4"/>
</dbReference>
<dbReference type="InterPro" id="IPR016156">
    <property type="entry name" value="FAD/NAD-linked_Rdtase_dimer_sf"/>
</dbReference>
<evidence type="ECO:0000256" key="2">
    <source>
        <dbReference type="ARBA" id="ARBA00007532"/>
    </source>
</evidence>
<proteinExistence type="inferred from homology"/>
<dbReference type="PRINTS" id="PR00368">
    <property type="entry name" value="FADPNR"/>
</dbReference>
<evidence type="ECO:0000259" key="6">
    <source>
        <dbReference type="Pfam" id="PF07992"/>
    </source>
</evidence>
<evidence type="ECO:0000256" key="4">
    <source>
        <dbReference type="ARBA" id="ARBA00022827"/>
    </source>
</evidence>
<dbReference type="EMBL" id="MPZN01000012">
    <property type="protein sequence ID" value="PPL19502.1"/>
    <property type="molecule type" value="Genomic_DNA"/>
</dbReference>
<dbReference type="InterPro" id="IPR001100">
    <property type="entry name" value="Pyr_nuc-diS_OxRdtase"/>
</dbReference>
<comment type="caution">
    <text evidence="7">The sequence shown here is derived from an EMBL/GenBank/DDBJ whole genome shotgun (WGS) entry which is preliminary data.</text>
</comment>
<evidence type="ECO:0000313" key="8">
    <source>
        <dbReference type="Proteomes" id="UP000237755"/>
    </source>
</evidence>
<dbReference type="SUPFAM" id="SSF51905">
    <property type="entry name" value="FAD/NAD(P)-binding domain"/>
    <property type="match status" value="1"/>
</dbReference>
<reference evidence="7 8" key="1">
    <citation type="journal article" date="2008" name="Int. J. Syst. Evol. Microbiol.">
        <title>Leifsonia pindariensis sp. nov., isolated from the Pindari glacier of the Indian Himalayas, and emended description of the genus Leifsonia.</title>
        <authorList>
            <person name="Reddy G.S."/>
            <person name="Prabagaran S.R."/>
            <person name="Shivaji S."/>
        </authorList>
    </citation>
    <scope>NUCLEOTIDE SEQUENCE [LARGE SCALE GENOMIC DNA]</scope>
    <source>
        <strain evidence="7 8">PON 10</strain>
    </source>
</reference>
<evidence type="ECO:0000313" key="7">
    <source>
        <dbReference type="EMBL" id="PPL19502.1"/>
    </source>
</evidence>
<evidence type="ECO:0000256" key="3">
    <source>
        <dbReference type="ARBA" id="ARBA00022630"/>
    </source>
</evidence>
<dbReference type="RefSeq" id="WP_104474727.1">
    <property type="nucleotide sequence ID" value="NZ_MPZN01000012.1"/>
</dbReference>
<accession>A0ABX5AXF0</accession>
<dbReference type="Proteomes" id="UP000237755">
    <property type="component" value="Unassembled WGS sequence"/>
</dbReference>
<evidence type="ECO:0000256" key="1">
    <source>
        <dbReference type="ARBA" id="ARBA00001974"/>
    </source>
</evidence>
<dbReference type="PANTHER" id="PTHR43014">
    <property type="entry name" value="MERCURIC REDUCTASE"/>
    <property type="match status" value="1"/>
</dbReference>
<dbReference type="Pfam" id="PF07992">
    <property type="entry name" value="Pyr_redox_2"/>
    <property type="match status" value="1"/>
</dbReference>
<keyword evidence="3" id="KW-0285">Flavoprotein</keyword>
<keyword evidence="8" id="KW-1185">Reference proteome</keyword>
<evidence type="ECO:0000259" key="5">
    <source>
        <dbReference type="Pfam" id="PF02852"/>
    </source>
</evidence>
<feature type="domain" description="Pyridine nucleotide-disulphide oxidoreductase dimerisation" evidence="5">
    <location>
        <begin position="325"/>
        <end position="433"/>
    </location>
</feature>
<dbReference type="InterPro" id="IPR023753">
    <property type="entry name" value="FAD/NAD-binding_dom"/>
</dbReference>
<feature type="domain" description="FAD/NAD(P)-binding" evidence="6">
    <location>
        <begin position="22"/>
        <end position="240"/>
    </location>
</feature>
<protein>
    <submittedName>
        <fullName evidence="7">Mercuric reductase</fullName>
    </submittedName>
</protein>
<sequence length="439" mass="46427">MPEIGSAPEESAPAESAPEDVDLLVVGGGKAGKTLAVARAKAGERVALVERGLIGGSCINIACIPTKTLVTSSRTLALFARAERLGIRSPSAAVDLALLRAHKEGVVADMVDMHRTLFAGSGMDFILGTARFTGPRTVQVATDAGGTRTIRGRRVVLNTGTRPRIPSIPGLAREQLMTSEDMLRLEGIPERLVVVGGGYVGCEFAQMFARFGSAVTMIVRGPRLLAREDPEVSEAIERELPADAVLVAVGREPVTDELELERAGVERDGRGFIVVDDELRTSADAVWAVGDVAGHPQFTHVSYDDFRVVQHNLDGGHASTRGRLIPSVVFVEPEIASVGLSEAEAREAGHAVVVASQPVLAVPRSRTLRQTEGFWKIVIDRDSERILGATLVGVDAAEVVSVIQTAMLAGAPYTLLRDAIFAHPTMAEGLATAFAGVSP</sequence>
<dbReference type="PIRSF" id="PIRSF000350">
    <property type="entry name" value="Mercury_reductase_MerA"/>
    <property type="match status" value="1"/>
</dbReference>
<keyword evidence="4" id="KW-0274">FAD</keyword>
<organism evidence="7 8">
    <name type="scientific">Microterricola pindariensis</name>
    <dbReference type="NCBI Taxonomy" id="478010"/>
    <lineage>
        <taxon>Bacteria</taxon>
        <taxon>Bacillati</taxon>
        <taxon>Actinomycetota</taxon>
        <taxon>Actinomycetes</taxon>
        <taxon>Micrococcales</taxon>
        <taxon>Microbacteriaceae</taxon>
        <taxon>Microterricola</taxon>
    </lineage>
</organism>
<gene>
    <name evidence="7" type="ORF">GY24_05450</name>
</gene>
<dbReference type="InterPro" id="IPR004099">
    <property type="entry name" value="Pyr_nucl-diS_OxRdtase_dimer"/>
</dbReference>
<dbReference type="PANTHER" id="PTHR43014:SF2">
    <property type="entry name" value="MERCURIC REDUCTASE"/>
    <property type="match status" value="1"/>
</dbReference>
<comment type="cofactor">
    <cofactor evidence="1">
        <name>FAD</name>
        <dbReference type="ChEBI" id="CHEBI:57692"/>
    </cofactor>
</comment>
<dbReference type="Gene3D" id="3.30.390.30">
    <property type="match status" value="1"/>
</dbReference>
<dbReference type="SUPFAM" id="SSF55424">
    <property type="entry name" value="FAD/NAD-linked reductases, dimerisation (C-terminal) domain"/>
    <property type="match status" value="1"/>
</dbReference>
<dbReference type="Pfam" id="PF02852">
    <property type="entry name" value="Pyr_redox_dim"/>
    <property type="match status" value="1"/>
</dbReference>
<dbReference type="PRINTS" id="PR00411">
    <property type="entry name" value="PNDRDTASEI"/>
</dbReference>